<accession>V6SU73</accession>
<sequence>MPTNFHKKENLEVLCRKSSIPSKAPTVPPTNTKHNSDLSEILDF</sequence>
<evidence type="ECO:0000313" key="3">
    <source>
        <dbReference type="Proteomes" id="UP000018004"/>
    </source>
</evidence>
<comment type="caution">
    <text evidence="2">The sequence shown here is derived from an EMBL/GenBank/DDBJ whole genome shotgun (WGS) entry which is preliminary data.</text>
</comment>
<dbReference type="AlphaFoldDB" id="V6SU73"/>
<keyword evidence="3" id="KW-1185">Reference proteome</keyword>
<organism evidence="2 3">
    <name type="scientific">Flavobacterium limnosediminis JC2902</name>
    <dbReference type="NCBI Taxonomy" id="1341181"/>
    <lineage>
        <taxon>Bacteria</taxon>
        <taxon>Pseudomonadati</taxon>
        <taxon>Bacteroidota</taxon>
        <taxon>Flavobacteriia</taxon>
        <taxon>Flavobacteriales</taxon>
        <taxon>Flavobacteriaceae</taxon>
        <taxon>Flavobacterium</taxon>
    </lineage>
</organism>
<reference evidence="2 3" key="1">
    <citation type="submission" date="2013-08" db="EMBL/GenBank/DDBJ databases">
        <title>Flavobacterium limnosediminis JC2902 genome sequencing.</title>
        <authorList>
            <person name="Lee K."/>
            <person name="Yi H."/>
            <person name="Park S."/>
            <person name="Chun J."/>
        </authorList>
    </citation>
    <scope>NUCLEOTIDE SEQUENCE [LARGE SCALE GENOMIC DNA]</scope>
    <source>
        <strain evidence="2 3">JC2902</strain>
    </source>
</reference>
<gene>
    <name evidence="2" type="ORF">FLJC2902T_05090</name>
</gene>
<evidence type="ECO:0000256" key="1">
    <source>
        <dbReference type="SAM" id="MobiDB-lite"/>
    </source>
</evidence>
<dbReference type="PATRIC" id="fig|1341181.4.peg.505"/>
<proteinExistence type="predicted"/>
<dbReference type="EMBL" id="AVGG01000001">
    <property type="protein sequence ID" value="ESU30019.1"/>
    <property type="molecule type" value="Genomic_DNA"/>
</dbReference>
<dbReference type="Proteomes" id="UP000018004">
    <property type="component" value="Unassembled WGS sequence"/>
</dbReference>
<protein>
    <submittedName>
        <fullName evidence="2">Uncharacterized protein</fullName>
    </submittedName>
</protein>
<name>V6SU73_9FLAO</name>
<feature type="region of interest" description="Disordered" evidence="1">
    <location>
        <begin position="16"/>
        <end position="44"/>
    </location>
</feature>
<evidence type="ECO:0000313" key="2">
    <source>
        <dbReference type="EMBL" id="ESU30019.1"/>
    </source>
</evidence>